<comment type="caution">
    <text evidence="6">The sequence shown here is derived from an EMBL/GenBank/DDBJ whole genome shotgun (WGS) entry which is preliminary data.</text>
</comment>
<organism evidence="6 7">
    <name type="scientific">Actinomadura chibensis</name>
    <dbReference type="NCBI Taxonomy" id="392828"/>
    <lineage>
        <taxon>Bacteria</taxon>
        <taxon>Bacillati</taxon>
        <taxon>Actinomycetota</taxon>
        <taxon>Actinomycetes</taxon>
        <taxon>Streptosporangiales</taxon>
        <taxon>Thermomonosporaceae</taxon>
        <taxon>Actinomadura</taxon>
    </lineage>
</organism>
<feature type="domain" description="HTH tetR-type" evidence="5">
    <location>
        <begin position="80"/>
        <end position="140"/>
    </location>
</feature>
<sequence length="273" mass="29244">MARNVAPAASQGTSRRARAAAGAAAVWTDDIGGASKKNKRTVVHSSVRGPPVKGVPALTLYERSCRLLGVSTDGRLLKGAQTRSAILSRAADIASAEGLEGLSIGRLATELRISKSGVFTHFGSKEELQLATVRKAVELYREHVIQPALDVPPGLGRVRALLAAWQRYQREPVFPGGCFFHSTMAEFDARPGRVRDAIATSQRDWRGFLERCLREARELGEIDAAADIAQLAFELDAVCRAGAAHALLHDDPSQFDRGARAAEARLAAVSVNA</sequence>
<reference evidence="6 7" key="1">
    <citation type="submission" date="2019-08" db="EMBL/GenBank/DDBJ databases">
        <title>Actinomadura sp. nov. CYP1-5 isolated from mountain soil.</title>
        <authorList>
            <person name="Songsumanus A."/>
            <person name="Kuncharoen N."/>
            <person name="Kudo T."/>
            <person name="Yuki M."/>
            <person name="Igarashi Y."/>
            <person name="Tanasupawat S."/>
        </authorList>
    </citation>
    <scope>NUCLEOTIDE SEQUENCE [LARGE SCALE GENOMIC DNA]</scope>
    <source>
        <strain evidence="6 7">JCM 14158</strain>
    </source>
</reference>
<dbReference type="Proteomes" id="UP000323380">
    <property type="component" value="Unassembled WGS sequence"/>
</dbReference>
<evidence type="ECO:0000313" key="6">
    <source>
        <dbReference type="EMBL" id="TYB42837.1"/>
    </source>
</evidence>
<dbReference type="EMBL" id="VSFG01000007">
    <property type="protein sequence ID" value="TYB42837.1"/>
    <property type="molecule type" value="Genomic_DNA"/>
</dbReference>
<keyword evidence="1" id="KW-0805">Transcription regulation</keyword>
<dbReference type="SUPFAM" id="SSF48498">
    <property type="entry name" value="Tetracyclin repressor-like, C-terminal domain"/>
    <property type="match status" value="1"/>
</dbReference>
<dbReference type="Gene3D" id="1.10.10.60">
    <property type="entry name" value="Homeodomain-like"/>
    <property type="match status" value="1"/>
</dbReference>
<evidence type="ECO:0000256" key="4">
    <source>
        <dbReference type="PROSITE-ProRule" id="PRU00335"/>
    </source>
</evidence>
<evidence type="ECO:0000256" key="3">
    <source>
        <dbReference type="ARBA" id="ARBA00023163"/>
    </source>
</evidence>
<dbReference type="InterPro" id="IPR011075">
    <property type="entry name" value="TetR_C"/>
</dbReference>
<protein>
    <submittedName>
        <fullName evidence="6">TetR/AcrR family transcriptional regulator</fullName>
    </submittedName>
</protein>
<dbReference type="SUPFAM" id="SSF46689">
    <property type="entry name" value="Homeodomain-like"/>
    <property type="match status" value="1"/>
</dbReference>
<dbReference type="InterPro" id="IPR001647">
    <property type="entry name" value="HTH_TetR"/>
</dbReference>
<dbReference type="InterPro" id="IPR036271">
    <property type="entry name" value="Tet_transcr_reg_TetR-rel_C_sf"/>
</dbReference>
<dbReference type="AlphaFoldDB" id="A0A5D0NEP6"/>
<dbReference type="STRING" id="1220554.GCA_001552135_04097"/>
<dbReference type="InterPro" id="IPR009057">
    <property type="entry name" value="Homeodomain-like_sf"/>
</dbReference>
<name>A0A5D0NEP6_9ACTN</name>
<dbReference type="Gene3D" id="1.10.357.10">
    <property type="entry name" value="Tetracycline Repressor, domain 2"/>
    <property type="match status" value="1"/>
</dbReference>
<dbReference type="PROSITE" id="PS50977">
    <property type="entry name" value="HTH_TETR_2"/>
    <property type="match status" value="1"/>
</dbReference>
<gene>
    <name evidence="6" type="ORF">FXF69_29105</name>
</gene>
<keyword evidence="7" id="KW-1185">Reference proteome</keyword>
<evidence type="ECO:0000259" key="5">
    <source>
        <dbReference type="PROSITE" id="PS50977"/>
    </source>
</evidence>
<dbReference type="Pfam" id="PF00440">
    <property type="entry name" value="TetR_N"/>
    <property type="match status" value="1"/>
</dbReference>
<feature type="DNA-binding region" description="H-T-H motif" evidence="4">
    <location>
        <begin position="103"/>
        <end position="122"/>
    </location>
</feature>
<dbReference type="Pfam" id="PF16925">
    <property type="entry name" value="TetR_C_13"/>
    <property type="match status" value="1"/>
</dbReference>
<accession>A0A5D0NEP6</accession>
<evidence type="ECO:0000256" key="1">
    <source>
        <dbReference type="ARBA" id="ARBA00023015"/>
    </source>
</evidence>
<dbReference type="PANTHER" id="PTHR47506">
    <property type="entry name" value="TRANSCRIPTIONAL REGULATORY PROTEIN"/>
    <property type="match status" value="1"/>
</dbReference>
<dbReference type="PANTHER" id="PTHR47506:SF6">
    <property type="entry name" value="HTH-TYPE TRANSCRIPTIONAL REPRESSOR NEMR"/>
    <property type="match status" value="1"/>
</dbReference>
<keyword evidence="3" id="KW-0804">Transcription</keyword>
<evidence type="ECO:0000313" key="7">
    <source>
        <dbReference type="Proteomes" id="UP000323380"/>
    </source>
</evidence>
<evidence type="ECO:0000256" key="2">
    <source>
        <dbReference type="ARBA" id="ARBA00023125"/>
    </source>
</evidence>
<keyword evidence="2 4" id="KW-0238">DNA-binding</keyword>
<dbReference type="GO" id="GO:0003677">
    <property type="term" value="F:DNA binding"/>
    <property type="evidence" value="ECO:0007669"/>
    <property type="project" value="UniProtKB-UniRule"/>
</dbReference>
<proteinExistence type="predicted"/>